<dbReference type="EMBL" id="PJQM01002912">
    <property type="protein sequence ID" value="RCH91979.1"/>
    <property type="molecule type" value="Genomic_DNA"/>
</dbReference>
<accession>A0A367JQ36</accession>
<organism evidence="1 2">
    <name type="scientific">Rhizopus stolonifer</name>
    <name type="common">Rhizopus nigricans</name>
    <dbReference type="NCBI Taxonomy" id="4846"/>
    <lineage>
        <taxon>Eukaryota</taxon>
        <taxon>Fungi</taxon>
        <taxon>Fungi incertae sedis</taxon>
        <taxon>Mucoromycota</taxon>
        <taxon>Mucoromycotina</taxon>
        <taxon>Mucoromycetes</taxon>
        <taxon>Mucorales</taxon>
        <taxon>Mucorineae</taxon>
        <taxon>Rhizopodaceae</taxon>
        <taxon>Rhizopus</taxon>
    </lineage>
</organism>
<keyword evidence="2" id="KW-1185">Reference proteome</keyword>
<dbReference type="PANTHER" id="PTHR13109:SF7">
    <property type="entry name" value="NEUROCHONDRIN"/>
    <property type="match status" value="1"/>
</dbReference>
<evidence type="ECO:0008006" key="3">
    <source>
        <dbReference type="Google" id="ProtNLM"/>
    </source>
</evidence>
<dbReference type="PANTHER" id="PTHR13109">
    <property type="entry name" value="NEUROCHONDRIN"/>
    <property type="match status" value="1"/>
</dbReference>
<comment type="caution">
    <text evidence="1">The sequence shown here is derived from an EMBL/GenBank/DDBJ whole genome shotgun (WGS) entry which is preliminary data.</text>
</comment>
<dbReference type="InterPro" id="IPR016024">
    <property type="entry name" value="ARM-type_fold"/>
</dbReference>
<evidence type="ECO:0000313" key="1">
    <source>
        <dbReference type="EMBL" id="RCH91979.1"/>
    </source>
</evidence>
<dbReference type="Gene3D" id="1.25.10.10">
    <property type="entry name" value="Leucine-rich Repeat Variant"/>
    <property type="match status" value="1"/>
</dbReference>
<dbReference type="OrthoDB" id="8962942at2759"/>
<dbReference type="InterPro" id="IPR011989">
    <property type="entry name" value="ARM-like"/>
</dbReference>
<dbReference type="InterPro" id="IPR008709">
    <property type="entry name" value="Neurochondrin"/>
</dbReference>
<gene>
    <name evidence="1" type="ORF">CU098_008382</name>
</gene>
<dbReference type="SUPFAM" id="SSF48371">
    <property type="entry name" value="ARM repeat"/>
    <property type="match status" value="1"/>
</dbReference>
<sequence>METISSSERDKTAEIDRCLSMIVPSASDESKFVGMLILPKLLDQNKPQDIERVFQGMNFKFIERLLRTNQTADAQIPDPVLKEIAVNVLSCFAHYDNLAIKQDMADRIPALSRLLIPHDTLSKDILDLLIHIAIKKEGLVRMLDPDVLKNVFHVLLNTDEQQEREKCTALIVSVYRHSSECLANQKIPSLYSATKYSLGTLISIMTDTLDQDQKQLKFEALHILSAVLPHMSTEMMQQVKKEQANKLDGWLDTCLHGLRQLLTSKLRDEQRDQAFTLIACLLRHFGHHWLFKSLQDTKLARRKKEKATTDHSPAHQQFAIAHFPALLIHLVSIETKVMLDDINDRLNRELNEEKTIVNKTRQARQEAMIPMYFEILEAALEYLSFHYESTGMDADMLLKLRNTLSDVMDVVMELLKFMQDTRDDLEQDMIAQACIRLVSIWMAEEGYEMPE</sequence>
<protein>
    <recommendedName>
        <fullName evidence="3">Neurochondrin</fullName>
    </recommendedName>
</protein>
<dbReference type="STRING" id="4846.A0A367JQ36"/>
<dbReference type="Proteomes" id="UP000253551">
    <property type="component" value="Unassembled WGS sequence"/>
</dbReference>
<dbReference type="AlphaFoldDB" id="A0A367JQ36"/>
<dbReference type="Pfam" id="PF05536">
    <property type="entry name" value="Neurochondrin"/>
    <property type="match status" value="1"/>
</dbReference>
<reference evidence="1 2" key="1">
    <citation type="journal article" date="2018" name="G3 (Bethesda)">
        <title>Phylogenetic and Phylogenomic Definition of Rhizopus Species.</title>
        <authorList>
            <person name="Gryganskyi A.P."/>
            <person name="Golan J."/>
            <person name="Dolatabadi S."/>
            <person name="Mondo S."/>
            <person name="Robb S."/>
            <person name="Idnurm A."/>
            <person name="Muszewska A."/>
            <person name="Steczkiewicz K."/>
            <person name="Masonjones S."/>
            <person name="Liao H.L."/>
            <person name="Gajdeczka M.T."/>
            <person name="Anike F."/>
            <person name="Vuek A."/>
            <person name="Anishchenko I.M."/>
            <person name="Voigt K."/>
            <person name="de Hoog G.S."/>
            <person name="Smith M.E."/>
            <person name="Heitman J."/>
            <person name="Vilgalys R."/>
            <person name="Stajich J.E."/>
        </authorList>
    </citation>
    <scope>NUCLEOTIDE SEQUENCE [LARGE SCALE GENOMIC DNA]</scope>
    <source>
        <strain evidence="1 2">LSU 92-RS-03</strain>
    </source>
</reference>
<proteinExistence type="predicted"/>
<evidence type="ECO:0000313" key="2">
    <source>
        <dbReference type="Proteomes" id="UP000253551"/>
    </source>
</evidence>
<name>A0A367JQ36_RHIST</name>